<comment type="caution">
    <text evidence="3">The sequence shown here is derived from an EMBL/GenBank/DDBJ whole genome shotgun (WGS) entry which is preliminary data.</text>
</comment>
<feature type="compositionally biased region" description="Low complexity" evidence="1">
    <location>
        <begin position="78"/>
        <end position="89"/>
    </location>
</feature>
<evidence type="ECO:0000313" key="4">
    <source>
        <dbReference type="Proteomes" id="UP000650467"/>
    </source>
</evidence>
<feature type="signal peptide" evidence="2">
    <location>
        <begin position="1"/>
        <end position="26"/>
    </location>
</feature>
<proteinExistence type="predicted"/>
<dbReference type="Proteomes" id="UP000650467">
    <property type="component" value="Unassembled WGS sequence"/>
</dbReference>
<feature type="region of interest" description="Disordered" evidence="1">
    <location>
        <begin position="61"/>
        <end position="134"/>
    </location>
</feature>
<organism evidence="3 4">
    <name type="scientific">Chlamydomonas incerta</name>
    <dbReference type="NCBI Taxonomy" id="51695"/>
    <lineage>
        <taxon>Eukaryota</taxon>
        <taxon>Viridiplantae</taxon>
        <taxon>Chlorophyta</taxon>
        <taxon>core chlorophytes</taxon>
        <taxon>Chlorophyceae</taxon>
        <taxon>CS clade</taxon>
        <taxon>Chlamydomonadales</taxon>
        <taxon>Chlamydomonadaceae</taxon>
        <taxon>Chlamydomonas</taxon>
    </lineage>
</organism>
<dbReference type="AlphaFoldDB" id="A0A835TES7"/>
<sequence length="390" mass="41222">MRMANARRVLAAALPLLMLAASVTNARVMRGDAIQGKGQESKRAQLRNMLRGLKQVKFPPYAPYPPNLPDASGPVPSSPDASGSIPSSTGGSGSGMTSGSGAGAMSYPPWAPFPPQAPGDVQRAPGPSDSTGSPSYPSWYNWNSPSASSPPWWSWPSSWSAPAREPTLLERIRDGLRNLAGDLGLWDLIDFVEEVAPLVPEIVADVGTLAGYVDELIQNPNASDLLNADGATSTALYKTLRDTLLVLLSTDTGSQIGDELLDVKDIDLAAAATAEDLPSMLRVLGSGIIVSDLPQADDYQIADFALGFVELATGIIDEAVRPDSRLSLFTVATDALSVAAQAAETFSANFGAAAAQADRVEYQQGKQWYALRRLTANLQSAMRDPRSDPP</sequence>
<protein>
    <submittedName>
        <fullName evidence="3">Uncharacterized protein</fullName>
    </submittedName>
</protein>
<evidence type="ECO:0000256" key="2">
    <source>
        <dbReference type="SAM" id="SignalP"/>
    </source>
</evidence>
<gene>
    <name evidence="3" type="ORF">HXX76_002483</name>
</gene>
<keyword evidence="2" id="KW-0732">Signal</keyword>
<name>A0A835TES7_CHLIN</name>
<dbReference type="EMBL" id="JAEHOC010000004">
    <property type="protein sequence ID" value="KAG2442397.1"/>
    <property type="molecule type" value="Genomic_DNA"/>
</dbReference>
<reference evidence="3" key="1">
    <citation type="journal article" date="2020" name="bioRxiv">
        <title>Comparative genomics of Chlamydomonas.</title>
        <authorList>
            <person name="Craig R.J."/>
            <person name="Hasan A.R."/>
            <person name="Ness R.W."/>
            <person name="Keightley P.D."/>
        </authorList>
    </citation>
    <scope>NUCLEOTIDE SEQUENCE</scope>
    <source>
        <strain evidence="3">SAG 7.73</strain>
    </source>
</reference>
<evidence type="ECO:0000313" key="3">
    <source>
        <dbReference type="EMBL" id="KAG2442397.1"/>
    </source>
</evidence>
<keyword evidence="4" id="KW-1185">Reference proteome</keyword>
<feature type="chain" id="PRO_5033011475" evidence="2">
    <location>
        <begin position="27"/>
        <end position="390"/>
    </location>
</feature>
<dbReference type="OrthoDB" id="546555at2759"/>
<evidence type="ECO:0000256" key="1">
    <source>
        <dbReference type="SAM" id="MobiDB-lite"/>
    </source>
</evidence>
<accession>A0A835TES7</accession>
<feature type="compositionally biased region" description="Gly residues" evidence="1">
    <location>
        <begin position="90"/>
        <end position="102"/>
    </location>
</feature>